<accession>L9Z2Y4</accession>
<dbReference type="RefSeq" id="WP_008455503.1">
    <property type="nucleotide sequence ID" value="NZ_AOIJ01000049.1"/>
</dbReference>
<dbReference type="AlphaFoldDB" id="L9Z2Y4"/>
<evidence type="ECO:0008006" key="3">
    <source>
        <dbReference type="Google" id="ProtNLM"/>
    </source>
</evidence>
<protein>
    <recommendedName>
        <fullName evidence="3">Restriction endonuclease type IV Mrr domain-containing protein</fullName>
    </recommendedName>
</protein>
<keyword evidence="2" id="KW-1185">Reference proteome</keyword>
<reference evidence="1 2" key="1">
    <citation type="journal article" date="2014" name="PLoS Genet.">
        <title>Phylogenetically driven sequencing of extremely halophilic archaea reveals strategies for static and dynamic osmo-response.</title>
        <authorList>
            <person name="Becker E.A."/>
            <person name="Seitzer P.M."/>
            <person name="Tritt A."/>
            <person name="Larsen D."/>
            <person name="Krusor M."/>
            <person name="Yao A.I."/>
            <person name="Wu D."/>
            <person name="Madern D."/>
            <person name="Eisen J.A."/>
            <person name="Darling A.E."/>
            <person name="Facciotti M.T."/>
        </authorList>
    </citation>
    <scope>NUCLEOTIDE SEQUENCE [LARGE SCALE GENOMIC DNA]</scope>
    <source>
        <strain evidence="1 2">JCM 14663</strain>
    </source>
</reference>
<proteinExistence type="predicted"/>
<evidence type="ECO:0000313" key="1">
    <source>
        <dbReference type="EMBL" id="ELY80047.1"/>
    </source>
</evidence>
<dbReference type="Proteomes" id="UP000011592">
    <property type="component" value="Unassembled WGS sequence"/>
</dbReference>
<dbReference type="EMBL" id="AOIJ01000049">
    <property type="protein sequence ID" value="ELY80047.1"/>
    <property type="molecule type" value="Genomic_DNA"/>
</dbReference>
<name>L9Z2Y4_9EURY</name>
<gene>
    <name evidence="1" type="ORF">C486_10045</name>
</gene>
<organism evidence="1 2">
    <name type="scientific">Natrinema gari JCM 14663</name>
    <dbReference type="NCBI Taxonomy" id="1230459"/>
    <lineage>
        <taxon>Archaea</taxon>
        <taxon>Methanobacteriati</taxon>
        <taxon>Methanobacteriota</taxon>
        <taxon>Stenosarchaea group</taxon>
        <taxon>Halobacteria</taxon>
        <taxon>Halobacteriales</taxon>
        <taxon>Natrialbaceae</taxon>
        <taxon>Natrinema</taxon>
    </lineage>
</organism>
<evidence type="ECO:0000313" key="2">
    <source>
        <dbReference type="Proteomes" id="UP000011592"/>
    </source>
</evidence>
<sequence length="286" mass="32889">MPTFPTAELPVPESWEEFEAIVADVIERKWDDPYTTRNGRQGQAQHGVDIYGTPAHLDGDLAGVQCKNMTEVDLDIVEDEVDKAKDFEPPLSEFIFACAAPSDAPLQQEVRELSEELSEDGVFDLRILFWDDLSLALSDDRELLEKHYPQFVEESESLDSVKRTILESDISDWTYDDTEGRYTYEPDVDLRIERDDFENREDFHEDWAQFGSHIGQKFTVTIFYGSSPVLKGYVVAVDDSRADIPMPDIETHSLTPYEYQLGKILNIASAWNYDKYLRRTDVTVEH</sequence>
<comment type="caution">
    <text evidence="1">The sequence shown here is derived from an EMBL/GenBank/DDBJ whole genome shotgun (WGS) entry which is preliminary data.</text>
</comment>